<dbReference type="Gene3D" id="1.10.390.10">
    <property type="entry name" value="Neutral Protease Domain 2"/>
    <property type="match status" value="1"/>
</dbReference>
<evidence type="ECO:0000256" key="1">
    <source>
        <dbReference type="SAM" id="SignalP"/>
    </source>
</evidence>
<gene>
    <name evidence="3" type="ORF">CWC05_10845</name>
</gene>
<dbReference type="EMBL" id="PNCG01000010">
    <property type="protein sequence ID" value="TMP87121.1"/>
    <property type="molecule type" value="Genomic_DNA"/>
</dbReference>
<proteinExistence type="predicted"/>
<dbReference type="GO" id="GO:0008270">
    <property type="term" value="F:zinc ion binding"/>
    <property type="evidence" value="ECO:0007669"/>
    <property type="project" value="InterPro"/>
</dbReference>
<comment type="caution">
    <text evidence="3">The sequence shown here is derived from an EMBL/GenBank/DDBJ whole genome shotgun (WGS) entry which is preliminary data.</text>
</comment>
<dbReference type="CDD" id="cd09604">
    <property type="entry name" value="M1_APN_like"/>
    <property type="match status" value="1"/>
</dbReference>
<dbReference type="AlphaFoldDB" id="A0A5S3Z515"/>
<organism evidence="3 4">
    <name type="scientific">Pseudoalteromonas ruthenica</name>
    <dbReference type="NCBI Taxonomy" id="151081"/>
    <lineage>
        <taxon>Bacteria</taxon>
        <taxon>Pseudomonadati</taxon>
        <taxon>Pseudomonadota</taxon>
        <taxon>Gammaproteobacteria</taxon>
        <taxon>Alteromonadales</taxon>
        <taxon>Pseudoalteromonadaceae</taxon>
        <taxon>Pseudoalteromonas</taxon>
    </lineage>
</organism>
<dbReference type="STRING" id="151081.TW72_06860"/>
<protein>
    <submittedName>
        <fullName evidence="3">Aminopeptidase</fullName>
    </submittedName>
</protein>
<reference evidence="3 4" key="1">
    <citation type="submission" date="2017-12" db="EMBL/GenBank/DDBJ databases">
        <authorList>
            <person name="Paulsen S."/>
            <person name="Gram L.K."/>
        </authorList>
    </citation>
    <scope>NUCLEOTIDE SEQUENCE [LARGE SCALE GENOMIC DNA]</scope>
    <source>
        <strain evidence="3 4">S2897</strain>
    </source>
</reference>
<keyword evidence="1" id="KW-0732">Signal</keyword>
<keyword evidence="3" id="KW-0378">Hydrolase</keyword>
<dbReference type="InterPro" id="IPR014782">
    <property type="entry name" value="Peptidase_M1_dom"/>
</dbReference>
<dbReference type="Pfam" id="PF01433">
    <property type="entry name" value="Peptidase_M1"/>
    <property type="match status" value="1"/>
</dbReference>
<evidence type="ECO:0000259" key="2">
    <source>
        <dbReference type="Pfam" id="PF01433"/>
    </source>
</evidence>
<dbReference type="GO" id="GO:0008237">
    <property type="term" value="F:metallopeptidase activity"/>
    <property type="evidence" value="ECO:0007669"/>
    <property type="project" value="InterPro"/>
</dbReference>
<feature type="domain" description="Peptidase M1 membrane alanine aminopeptidase" evidence="2">
    <location>
        <begin position="376"/>
        <end position="582"/>
    </location>
</feature>
<keyword evidence="3" id="KW-0031">Aminopeptidase</keyword>
<feature type="chain" id="PRO_5024317084" evidence="1">
    <location>
        <begin position="24"/>
        <end position="808"/>
    </location>
</feature>
<sequence length="808" mass="93443">MNKNNKTLVLLGALTLISQGVMANVMQTKGSFEDKFRQLDESLPTANSYRSAAGAPGENYWQQQVDYDIDVTLDEKARRLSASQRIEYTNNSPHTLRYLWLQLDQNIYKADSIAERSKTFKSGLEAQPVGKPSKLSLSALRRMQFLADNEPGFVLSNIKDEDGDDLKATVVDTLMRVDLNQPLRPGQSTELSMDFAFNIVEEDAVGARNGYEHFEKDGNDIFLLAQWFPRLAAYTDYEAWTNKAFLGRGEFTLEFGDYDVEITVPADHIVSATGTLNNPGSVLNRTQRQRLEQAKNAERPVFIVTEEEALENEKSATQETKTWRFKADNVRDFAWASSRKFMWDAKGYHQGGDEQPLVMAMSFYPKEGGDLWKKYSTEAVIHTMEVYSRYSFDYPYPVAQSVNGPVGGMEYPMITFNGPRTELRDDGSRTYSQAEKRFLIGVVIHEVGHIYFPMIVNSDERQWTWMDEGLNSFLDGVAGREWDPDIPWGVEPRDIVEYMKSEHQVPIMTQSDSVLRLGPNAYTKPAAALNILREVILGRELFDFAFKEYANRWKYKRPTPADFFRTMEEASGVDLDWFWRGWFYSTDHVDIALDKVYKLRLDTMNPDIDFNRLREIEKNKPTSLFVERNKREGRDLWIDKNPDVRDFYDSNDRFTVTNKERNAYQKMLSKLDPWERRTLDRAVAEDNNYYVMQFSNVGGLVMPILLELSYTDGTTEQRYIPAEIWRRNAKQVEKLIVTDKGKEIASIAVDPGWETADVDVSNNYYPRRIMESRIETYKRKKSKAKVSRDIMHDIKTELKEANEEEQQP</sequence>
<dbReference type="GO" id="GO:0004177">
    <property type="term" value="F:aminopeptidase activity"/>
    <property type="evidence" value="ECO:0007669"/>
    <property type="project" value="UniProtKB-KW"/>
</dbReference>
<feature type="signal peptide" evidence="1">
    <location>
        <begin position="1"/>
        <end position="23"/>
    </location>
</feature>
<dbReference type="SUPFAM" id="SSF55486">
    <property type="entry name" value="Metalloproteases ('zincins'), catalytic domain"/>
    <property type="match status" value="1"/>
</dbReference>
<dbReference type="Proteomes" id="UP000305874">
    <property type="component" value="Unassembled WGS sequence"/>
</dbReference>
<dbReference type="InterPro" id="IPR027268">
    <property type="entry name" value="Peptidase_M4/M1_CTD_sf"/>
</dbReference>
<reference evidence="4" key="2">
    <citation type="submission" date="2019-06" db="EMBL/GenBank/DDBJ databases">
        <title>Co-occurence of chitin degradation, pigmentation and bioactivity in marine Pseudoalteromonas.</title>
        <authorList>
            <person name="Sonnenschein E.C."/>
            <person name="Bech P.K."/>
        </authorList>
    </citation>
    <scope>NUCLEOTIDE SEQUENCE [LARGE SCALE GENOMIC DNA]</scope>
    <source>
        <strain evidence="4">S2897</strain>
    </source>
</reference>
<keyword evidence="3" id="KW-0645">Protease</keyword>
<evidence type="ECO:0000313" key="3">
    <source>
        <dbReference type="EMBL" id="TMP87121.1"/>
    </source>
</evidence>
<accession>A0A5S3Z515</accession>
<name>A0A5S3Z515_9GAMM</name>
<dbReference type="RefSeq" id="WP_138548319.1">
    <property type="nucleotide sequence ID" value="NZ_PNCG01000010.1"/>
</dbReference>
<evidence type="ECO:0000313" key="4">
    <source>
        <dbReference type="Proteomes" id="UP000305874"/>
    </source>
</evidence>